<dbReference type="Gene3D" id="3.30.470.30">
    <property type="entry name" value="DNA ligase/mRNA capping enzyme"/>
    <property type="match status" value="1"/>
</dbReference>
<evidence type="ECO:0000256" key="4">
    <source>
        <dbReference type="ARBA" id="ARBA00022723"/>
    </source>
</evidence>
<dbReference type="PROSITE" id="PS50160">
    <property type="entry name" value="DNA_LIGASE_A3"/>
    <property type="match status" value="1"/>
</dbReference>
<evidence type="ECO:0000256" key="9">
    <source>
        <dbReference type="ARBA" id="ARBA00023306"/>
    </source>
</evidence>
<evidence type="ECO:0000256" key="5">
    <source>
        <dbReference type="ARBA" id="ARBA00022763"/>
    </source>
</evidence>
<dbReference type="InterPro" id="IPR012309">
    <property type="entry name" value="DNA_ligase_ATP-dep_C"/>
</dbReference>
<dbReference type="GO" id="GO:0046872">
    <property type="term" value="F:metal ion binding"/>
    <property type="evidence" value="ECO:0007669"/>
    <property type="project" value="UniProtKB-KW"/>
</dbReference>
<comment type="catalytic activity">
    <reaction evidence="10">
        <text>ATP + (deoxyribonucleotide)n-3'-hydroxyl + 5'-phospho-(deoxyribonucleotide)m = (deoxyribonucleotide)n+m + AMP + diphosphate.</text>
        <dbReference type="EC" id="6.5.1.1"/>
    </reaction>
</comment>
<dbReference type="EMBL" id="QYUK01000011">
    <property type="protein sequence ID" value="RJF89457.1"/>
    <property type="molecule type" value="Genomic_DNA"/>
</dbReference>
<dbReference type="RefSeq" id="WP_119781353.1">
    <property type="nucleotide sequence ID" value="NZ_QYUK01000011.1"/>
</dbReference>
<dbReference type="SUPFAM" id="SSF50249">
    <property type="entry name" value="Nucleic acid-binding proteins"/>
    <property type="match status" value="1"/>
</dbReference>
<evidence type="ECO:0000256" key="8">
    <source>
        <dbReference type="ARBA" id="ARBA00023204"/>
    </source>
</evidence>
<evidence type="ECO:0000256" key="1">
    <source>
        <dbReference type="ARBA" id="ARBA00012727"/>
    </source>
</evidence>
<protein>
    <recommendedName>
        <fullName evidence="1">DNA ligase (ATP)</fullName>
        <ecNumber evidence="1">6.5.1.1</ecNumber>
    </recommendedName>
</protein>
<proteinExistence type="predicted"/>
<dbReference type="CDD" id="cd07972">
    <property type="entry name" value="OBF_DNA_ligase_Arch_LigB"/>
    <property type="match status" value="1"/>
</dbReference>
<dbReference type="GO" id="GO:0051301">
    <property type="term" value="P:cell division"/>
    <property type="evidence" value="ECO:0007669"/>
    <property type="project" value="UniProtKB-KW"/>
</dbReference>
<dbReference type="InterPro" id="IPR012340">
    <property type="entry name" value="NA-bd_OB-fold"/>
</dbReference>
<dbReference type="PANTHER" id="PTHR45674:SF13">
    <property type="entry name" value="DNA LIGASE-RELATED"/>
    <property type="match status" value="1"/>
</dbReference>
<keyword evidence="6" id="KW-0460">Magnesium</keyword>
<keyword evidence="7" id="KW-0233">DNA recombination</keyword>
<dbReference type="SUPFAM" id="SSF56091">
    <property type="entry name" value="DNA ligase/mRNA capping enzyme, catalytic domain"/>
    <property type="match status" value="1"/>
</dbReference>
<keyword evidence="8" id="KW-0234">DNA repair</keyword>
<keyword evidence="2 12" id="KW-0436">Ligase</keyword>
<dbReference type="InterPro" id="IPR012310">
    <property type="entry name" value="DNA_ligase_ATP-dep_cent"/>
</dbReference>
<dbReference type="EC" id="6.5.1.1" evidence="1"/>
<dbReference type="AlphaFoldDB" id="A0A418WHE0"/>
<dbReference type="GO" id="GO:0003910">
    <property type="term" value="F:DNA ligase (ATP) activity"/>
    <property type="evidence" value="ECO:0007669"/>
    <property type="project" value="UniProtKB-EC"/>
</dbReference>
<feature type="domain" description="ATP-dependent DNA ligase family profile" evidence="11">
    <location>
        <begin position="299"/>
        <end position="430"/>
    </location>
</feature>
<reference evidence="12 13" key="1">
    <citation type="submission" date="2018-09" db="EMBL/GenBank/DDBJ databases">
        <authorList>
            <person name="Zhu H."/>
        </authorList>
    </citation>
    <scope>NUCLEOTIDE SEQUENCE [LARGE SCALE GENOMIC DNA]</scope>
    <source>
        <strain evidence="12 13">K1W22B-8</strain>
    </source>
</reference>
<dbReference type="CDD" id="cd07897">
    <property type="entry name" value="Adenylation_DNA_ligase_Bac1"/>
    <property type="match status" value="1"/>
</dbReference>
<evidence type="ECO:0000313" key="13">
    <source>
        <dbReference type="Proteomes" id="UP000284605"/>
    </source>
</evidence>
<dbReference type="Gene3D" id="2.40.50.140">
    <property type="entry name" value="Nucleic acid-binding proteins"/>
    <property type="match status" value="1"/>
</dbReference>
<sequence>MNRFAALLDTLSYQPQRNGKLRLIEAYLRETPDPDRGFALAALTGDLDFPHAKAGLIRALAAARTDPTLFALSYDFVGDLAETVALIWPATADHGAAPSLSAVVADLRNTPKAQVPALVAGLLDRLDATGRWALLKLMTGALRVGVSARLARVAVAGLGTIDATQIEEVWPSLTPPYRDLFAWVEGRGTRPAALAAAPFRPVMLSHPLDDGDLDNLDPAEFRAEWKWDGIRVQAVVDGATRRLYSRTGEDVGPAFPDLLARLDIDGVIDGELLVLTPGGEIAAFAELQQRLNRKAPTAAMITRRPAHLRAYDLLFDGAEDLRALPFDARRERLIARLEGRSVGSGIDISPLLPFTSWDDLAEIRATTAGTAVEGVMLKRRDSAYLAGRPKGPWWKWKRDPHLVDAVMMYAQRGHGKRSSFYSDFTFGVWRDTDDVLVPVGKAYFGFTDEELAQLDRWVRNHTRQRFGPVREVEQALVLEIAFEGLARSSRHKSGVAMRFPRINRIRWDKPAAEADRLSALEKLIR</sequence>
<gene>
    <name evidence="12" type="ORF">D3874_22840</name>
</gene>
<dbReference type="NCBIfam" id="NF006701">
    <property type="entry name" value="PRK09247.1"/>
    <property type="match status" value="1"/>
</dbReference>
<dbReference type="GO" id="GO:0006310">
    <property type="term" value="P:DNA recombination"/>
    <property type="evidence" value="ECO:0007669"/>
    <property type="project" value="UniProtKB-KW"/>
</dbReference>
<evidence type="ECO:0000256" key="6">
    <source>
        <dbReference type="ARBA" id="ARBA00022842"/>
    </source>
</evidence>
<dbReference type="InterPro" id="IPR050191">
    <property type="entry name" value="ATP-dep_DNA_ligase"/>
</dbReference>
<dbReference type="Proteomes" id="UP000284605">
    <property type="component" value="Unassembled WGS sequence"/>
</dbReference>
<accession>A0A418WHE0</accession>
<dbReference type="PANTHER" id="PTHR45674">
    <property type="entry name" value="DNA LIGASE 1/3 FAMILY MEMBER"/>
    <property type="match status" value="1"/>
</dbReference>
<dbReference type="NCBIfam" id="TIGR04120">
    <property type="entry name" value="DNA_lig_bact"/>
    <property type="match status" value="1"/>
</dbReference>
<name>A0A418WHE0_9PROT</name>
<dbReference type="OrthoDB" id="9767858at2"/>
<dbReference type="Pfam" id="PF01068">
    <property type="entry name" value="DNA_ligase_A_M"/>
    <property type="match status" value="1"/>
</dbReference>
<dbReference type="Pfam" id="PF04679">
    <property type="entry name" value="DNA_ligase_A_C"/>
    <property type="match status" value="1"/>
</dbReference>
<comment type="caution">
    <text evidence="12">The sequence shown here is derived from an EMBL/GenBank/DDBJ whole genome shotgun (WGS) entry which is preliminary data.</text>
</comment>
<evidence type="ECO:0000256" key="2">
    <source>
        <dbReference type="ARBA" id="ARBA00022598"/>
    </source>
</evidence>
<dbReference type="GO" id="GO:0005524">
    <property type="term" value="F:ATP binding"/>
    <property type="evidence" value="ECO:0007669"/>
    <property type="project" value="InterPro"/>
</dbReference>
<keyword evidence="3" id="KW-0132">Cell division</keyword>
<dbReference type="InterPro" id="IPR026333">
    <property type="entry name" value="ATP_dep_DNA_lig_pp_1105_fam"/>
</dbReference>
<organism evidence="12 13">
    <name type="scientific">Oleomonas cavernae</name>
    <dbReference type="NCBI Taxonomy" id="2320859"/>
    <lineage>
        <taxon>Bacteria</taxon>
        <taxon>Pseudomonadati</taxon>
        <taxon>Pseudomonadota</taxon>
        <taxon>Alphaproteobacteria</taxon>
        <taxon>Acetobacterales</taxon>
        <taxon>Acetobacteraceae</taxon>
        <taxon>Oleomonas</taxon>
    </lineage>
</organism>
<evidence type="ECO:0000256" key="3">
    <source>
        <dbReference type="ARBA" id="ARBA00022618"/>
    </source>
</evidence>
<dbReference type="PROSITE" id="PS00697">
    <property type="entry name" value="DNA_LIGASE_A1"/>
    <property type="match status" value="1"/>
</dbReference>
<evidence type="ECO:0000256" key="7">
    <source>
        <dbReference type="ARBA" id="ARBA00023172"/>
    </source>
</evidence>
<keyword evidence="9" id="KW-0131">Cell cycle</keyword>
<dbReference type="InterPro" id="IPR016059">
    <property type="entry name" value="DNA_ligase_ATP-dep_CS"/>
</dbReference>
<keyword evidence="5" id="KW-0227">DNA damage</keyword>
<keyword evidence="13" id="KW-1185">Reference proteome</keyword>
<evidence type="ECO:0000313" key="12">
    <source>
        <dbReference type="EMBL" id="RJF89457.1"/>
    </source>
</evidence>
<dbReference type="GO" id="GO:0006281">
    <property type="term" value="P:DNA repair"/>
    <property type="evidence" value="ECO:0007669"/>
    <property type="project" value="UniProtKB-KW"/>
</dbReference>
<evidence type="ECO:0000259" key="11">
    <source>
        <dbReference type="PROSITE" id="PS50160"/>
    </source>
</evidence>
<evidence type="ECO:0000256" key="10">
    <source>
        <dbReference type="ARBA" id="ARBA00034003"/>
    </source>
</evidence>
<keyword evidence="4" id="KW-0479">Metal-binding</keyword>